<keyword evidence="4" id="KW-0072">Autophagy</keyword>
<evidence type="ECO:0000256" key="2">
    <source>
        <dbReference type="ARBA" id="ARBA00022490"/>
    </source>
</evidence>
<dbReference type="EMBL" id="JI170784">
    <property type="protein sequence ID" value="ADY44771.1"/>
    <property type="molecule type" value="mRNA"/>
</dbReference>
<dbReference type="PROSITE" id="PS51834">
    <property type="entry name" value="DENN_FLCN_SMCR8"/>
    <property type="match status" value="1"/>
</dbReference>
<protein>
    <recommendedName>
        <fullName evidence="6">UDENN FLCN/SMCR8-type domain-containing protein</fullName>
    </recommendedName>
</protein>
<dbReference type="GO" id="GO:0006914">
    <property type="term" value="P:autophagy"/>
    <property type="evidence" value="ECO:0007669"/>
    <property type="project" value="UniProtKB-KW"/>
</dbReference>
<evidence type="ECO:0000256" key="3">
    <source>
        <dbReference type="ARBA" id="ARBA00022658"/>
    </source>
</evidence>
<feature type="domain" description="UDENN FLCN/SMCR8-type" evidence="6">
    <location>
        <begin position="21"/>
        <end position="480"/>
    </location>
</feature>
<keyword evidence="2" id="KW-0963">Cytoplasm</keyword>
<sequence length="504" mass="56380">MSTASVDELLSRSKRTLDPFNRLSCCSEPVLLVIEFCQVQGPRPLHWVPEVVDPHLDLDSVAIWLMSSEVVNGSTVMVYNQQMAIHACVHHSTILDIRARGFQRQLSIALLMATKPSTSLFKLFIDISRQLLSPILICNRRLFKQRLSHLIDVSDSIQRCSFNNYYALYTDLALSPTSAARVESVAVQARRLLPRFQAAYDSLSHSKNGADCGQHIMEDVDKCLKAIGNPHVPLLPINRLAPCMYDHFVKSLTHSRDLIMGELNKTSNGALFCAHSPILKLSHFSAPPPACAEELLRLLSDTYEDKEEALKAIICNLANILYAMLSGERLAICASEQRQMTAMDLLKKLNLLRVAVQRQALVWSDNPHVIPQDCQLFGESLSRSESATWTAEGIGAVLDMNGHTIRCKEYSGVVLRSLAKKRPDSFPSDRSIISYVIALLSDFCALVYMAKYGDVRKLAQVLSLSTADVNILASFLAEVDFLRYARLKDEVIRSDKTLYKDIKL</sequence>
<accession>F1L3R7</accession>
<dbReference type="GO" id="GO:0032045">
    <property type="term" value="C:guanyl-nucleotide exchange factor complex"/>
    <property type="evidence" value="ECO:0007669"/>
    <property type="project" value="TreeGrafter"/>
</dbReference>
<keyword evidence="3" id="KW-0344">Guanine-nucleotide releasing factor</keyword>
<comment type="similarity">
    <text evidence="5">Belongs to the SMCR8 family.</text>
</comment>
<dbReference type="GO" id="GO:0005737">
    <property type="term" value="C:cytoplasm"/>
    <property type="evidence" value="ECO:0007669"/>
    <property type="project" value="UniProtKB-SubCell"/>
</dbReference>
<dbReference type="GO" id="GO:0005085">
    <property type="term" value="F:guanyl-nucleotide exchange factor activity"/>
    <property type="evidence" value="ECO:0007669"/>
    <property type="project" value="UniProtKB-KW"/>
</dbReference>
<name>F1L3R7_ASCSU</name>
<dbReference type="AlphaFoldDB" id="F1L3R7"/>
<evidence type="ECO:0000259" key="6">
    <source>
        <dbReference type="PROSITE" id="PS51834"/>
    </source>
</evidence>
<evidence type="ECO:0000256" key="1">
    <source>
        <dbReference type="ARBA" id="ARBA00004496"/>
    </source>
</evidence>
<evidence type="ECO:0000256" key="4">
    <source>
        <dbReference type="ARBA" id="ARBA00023006"/>
    </source>
</evidence>
<reference evidence="7" key="1">
    <citation type="journal article" date="2011" name="Genome Res.">
        <title>Deep small RNA sequencing from the nematode Ascaris reveals conservation, functional diversification, and novel developmental profiles.</title>
        <authorList>
            <person name="Wang J."/>
            <person name="Czech B."/>
            <person name="Crunk A."/>
            <person name="Wallace A."/>
            <person name="Mitreva M."/>
            <person name="Hannon G.J."/>
            <person name="Davis R.E."/>
        </authorList>
    </citation>
    <scope>NUCLEOTIDE SEQUENCE</scope>
</reference>
<organism evidence="7">
    <name type="scientific">Ascaris suum</name>
    <name type="common">Pig roundworm</name>
    <name type="synonym">Ascaris lumbricoides</name>
    <dbReference type="NCBI Taxonomy" id="6253"/>
    <lineage>
        <taxon>Eukaryota</taxon>
        <taxon>Metazoa</taxon>
        <taxon>Ecdysozoa</taxon>
        <taxon>Nematoda</taxon>
        <taxon>Chromadorea</taxon>
        <taxon>Rhabditida</taxon>
        <taxon>Spirurina</taxon>
        <taxon>Ascaridomorpha</taxon>
        <taxon>Ascaridoidea</taxon>
        <taxon>Ascarididae</taxon>
        <taxon>Ascaris</taxon>
    </lineage>
</organism>
<dbReference type="PANTHER" id="PTHR31334:SF1">
    <property type="entry name" value="GUANINE NUCLEOTIDE EXCHANGE PROTEIN SMCR8"/>
    <property type="match status" value="1"/>
</dbReference>
<dbReference type="PANTHER" id="PTHR31334">
    <property type="entry name" value="SMITH-MAGENIS SYNDROME REGION GENE 8 PROTEIN"/>
    <property type="match status" value="1"/>
</dbReference>
<comment type="subcellular location">
    <subcellularLocation>
        <location evidence="1">Cytoplasm</location>
    </subcellularLocation>
</comment>
<evidence type="ECO:0000313" key="7">
    <source>
        <dbReference type="EMBL" id="ADY44771.1"/>
    </source>
</evidence>
<evidence type="ECO:0000256" key="5">
    <source>
        <dbReference type="ARBA" id="ARBA00038137"/>
    </source>
</evidence>
<proteinExistence type="evidence at transcript level"/>
<dbReference type="InterPro" id="IPR037521">
    <property type="entry name" value="FLCN/SMCR8_DENN"/>
</dbReference>